<evidence type="ECO:0000313" key="1">
    <source>
        <dbReference type="Proteomes" id="UP000192223"/>
    </source>
</evidence>
<evidence type="ECO:0000313" key="2">
    <source>
        <dbReference type="RefSeq" id="XP_025829381.1"/>
    </source>
</evidence>
<dbReference type="Proteomes" id="UP000192223">
    <property type="component" value="Unplaced"/>
</dbReference>
<proteinExistence type="predicted"/>
<organism evidence="1 2">
    <name type="scientific">Agrilus planipennis</name>
    <name type="common">Emerald ash borer</name>
    <name type="synonym">Agrilus marcopoli</name>
    <dbReference type="NCBI Taxonomy" id="224129"/>
    <lineage>
        <taxon>Eukaryota</taxon>
        <taxon>Metazoa</taxon>
        <taxon>Ecdysozoa</taxon>
        <taxon>Arthropoda</taxon>
        <taxon>Hexapoda</taxon>
        <taxon>Insecta</taxon>
        <taxon>Pterygota</taxon>
        <taxon>Neoptera</taxon>
        <taxon>Endopterygota</taxon>
        <taxon>Coleoptera</taxon>
        <taxon>Polyphaga</taxon>
        <taxon>Elateriformia</taxon>
        <taxon>Buprestoidea</taxon>
        <taxon>Buprestidae</taxon>
        <taxon>Agrilinae</taxon>
        <taxon>Agrilus</taxon>
    </lineage>
</organism>
<keyword evidence="1" id="KW-1185">Reference proteome</keyword>
<dbReference type="KEGG" id="apln:108732986"/>
<dbReference type="InParanoid" id="A0A7F5QW86"/>
<accession>A0A7F5QW86</accession>
<gene>
    <name evidence="2" type="primary">LOC108732986</name>
</gene>
<dbReference type="OrthoDB" id="6763801at2759"/>
<dbReference type="AlphaFoldDB" id="A0A7F5QW86"/>
<protein>
    <submittedName>
        <fullName evidence="2">Uncharacterized protein LOC108732986</fullName>
    </submittedName>
</protein>
<dbReference type="GeneID" id="108732986"/>
<reference evidence="2" key="1">
    <citation type="submission" date="2025-08" db="UniProtKB">
        <authorList>
            <consortium name="RefSeq"/>
        </authorList>
    </citation>
    <scope>IDENTIFICATION</scope>
    <source>
        <tissue evidence="2">Entire body</tissue>
    </source>
</reference>
<dbReference type="RefSeq" id="XP_025829381.1">
    <property type="nucleotide sequence ID" value="XM_025973596.1"/>
</dbReference>
<name>A0A7F5QW86_AGRPL</name>
<sequence>MLTLCKKTLFNPQVYYCVALIRKLPKRHYYDSKVEPFENDAIDEFTTQLVQRRAQKWVAFTKRKAISGKHILLHKVPEVNIENLNVQDIDSLFINALDDDDELTLKKVLEQSIALRKLPSLNVLLRLLTSLAQKGDVTAIESIRDIYRIVDSSVFKENSEFTHFLAEAVWINGNIIEAINLIEDVYRKNIYLRRRIRIMLKYLIHDGVLNQSEAVLHNVIKFCERISVEFRDYYPLVLVWENCILSDWFSDQCIAVELLKKHEKLCEIVTNLLSFVVMSALHKNNTDVVYRLLELFLQKNRNMQTLRILVTLFDYKVCQRDFRGCSEIIKWCQENNFILPSVQQEKFINLLLKYGIKAHSTENTTKQMLNSLPILKF</sequence>
<dbReference type="FunCoup" id="A0A7F5QW86">
    <property type="interactions" value="6"/>
</dbReference>